<dbReference type="AlphaFoldDB" id="F4SEI8"/>
<dbReference type="VEuPathDB" id="FungiDB:MELLADRAFT_114723"/>
<keyword evidence="2" id="KW-1185">Reference proteome</keyword>
<organism evidence="2">
    <name type="scientific">Melampsora larici-populina (strain 98AG31 / pathotype 3-4-7)</name>
    <name type="common">Poplar leaf rust fungus</name>
    <dbReference type="NCBI Taxonomy" id="747676"/>
    <lineage>
        <taxon>Eukaryota</taxon>
        <taxon>Fungi</taxon>
        <taxon>Dikarya</taxon>
        <taxon>Basidiomycota</taxon>
        <taxon>Pucciniomycotina</taxon>
        <taxon>Pucciniomycetes</taxon>
        <taxon>Pucciniales</taxon>
        <taxon>Melampsoraceae</taxon>
        <taxon>Melampsora</taxon>
    </lineage>
</organism>
<dbReference type="Proteomes" id="UP000001072">
    <property type="component" value="Unassembled WGS sequence"/>
</dbReference>
<proteinExistence type="predicted"/>
<protein>
    <submittedName>
        <fullName evidence="1">Uncharacterized protein</fullName>
    </submittedName>
</protein>
<evidence type="ECO:0000313" key="2">
    <source>
        <dbReference type="Proteomes" id="UP000001072"/>
    </source>
</evidence>
<dbReference type="OrthoDB" id="2518407at2759"/>
<gene>
    <name evidence="1" type="ORF">MELLADRAFT_114723</name>
</gene>
<dbReference type="InParanoid" id="F4SEI8"/>
<sequence length="189" mass="21491">MFLKKGRKYGRPRLSLTHGTVPQEGMNEDLFKTYDQAISTIYQHAKARNEVLGNGATYRGRRQGHKFGRMYAAGFRPGYDRIVKCDATDGVIQMLWNSQIHHQTTASKTFNAQNERIPAGSAEITRFACSCQISQALVNRLNTVQSLQSMMSESEWISYQASVLTGYKEQAHQKMKALAIKYGIWQEDF</sequence>
<reference evidence="2" key="1">
    <citation type="journal article" date="2011" name="Proc. Natl. Acad. Sci. U.S.A.">
        <title>Obligate biotrophy features unraveled by the genomic analysis of rust fungi.</title>
        <authorList>
            <person name="Duplessis S."/>
            <person name="Cuomo C.A."/>
            <person name="Lin Y.-C."/>
            <person name="Aerts A."/>
            <person name="Tisserant E."/>
            <person name="Veneault-Fourrey C."/>
            <person name="Joly D.L."/>
            <person name="Hacquard S."/>
            <person name="Amselem J."/>
            <person name="Cantarel B.L."/>
            <person name="Chiu R."/>
            <person name="Coutinho P.M."/>
            <person name="Feau N."/>
            <person name="Field M."/>
            <person name="Frey P."/>
            <person name="Gelhaye E."/>
            <person name="Goldberg J."/>
            <person name="Grabherr M.G."/>
            <person name="Kodira C.D."/>
            <person name="Kohler A."/>
            <person name="Kuees U."/>
            <person name="Lindquist E.A."/>
            <person name="Lucas S.M."/>
            <person name="Mago R."/>
            <person name="Mauceli E."/>
            <person name="Morin E."/>
            <person name="Murat C."/>
            <person name="Pangilinan J.L."/>
            <person name="Park R."/>
            <person name="Pearson M."/>
            <person name="Quesneville H."/>
            <person name="Rouhier N."/>
            <person name="Sakthikumar S."/>
            <person name="Salamov A.A."/>
            <person name="Schmutz J."/>
            <person name="Selles B."/>
            <person name="Shapiro H."/>
            <person name="Tanguay P."/>
            <person name="Tuskan G.A."/>
            <person name="Henrissat B."/>
            <person name="Van de Peer Y."/>
            <person name="Rouze P."/>
            <person name="Ellis J.G."/>
            <person name="Dodds P.N."/>
            <person name="Schein J.E."/>
            <person name="Zhong S."/>
            <person name="Hamelin R.C."/>
            <person name="Grigoriev I.V."/>
            <person name="Szabo L.J."/>
            <person name="Martin F."/>
        </authorList>
    </citation>
    <scope>NUCLEOTIDE SEQUENCE [LARGE SCALE GENOMIC DNA]</scope>
    <source>
        <strain evidence="2">98AG31 / pathotype 3-4-7</strain>
    </source>
</reference>
<name>F4SEI8_MELLP</name>
<dbReference type="RefSeq" id="XP_007419792.1">
    <property type="nucleotide sequence ID" value="XM_007419730.1"/>
</dbReference>
<dbReference type="HOGENOM" id="CLU_1434738_0_0_1"/>
<dbReference type="KEGG" id="mlr:MELLADRAFT_114723"/>
<dbReference type="GeneID" id="18925443"/>
<evidence type="ECO:0000313" key="1">
    <source>
        <dbReference type="EMBL" id="EGF96940.1"/>
    </source>
</evidence>
<accession>F4SEI8</accession>
<dbReference type="EMBL" id="GL883471">
    <property type="protein sequence ID" value="EGF96940.1"/>
    <property type="molecule type" value="Genomic_DNA"/>
</dbReference>